<comment type="caution">
    <text evidence="2">The sequence shown here is derived from an EMBL/GenBank/DDBJ whole genome shotgun (WGS) entry which is preliminary data.</text>
</comment>
<dbReference type="Proteomes" id="UP001183176">
    <property type="component" value="Unassembled WGS sequence"/>
</dbReference>
<accession>A0ABU2JB37</accession>
<reference evidence="3" key="1">
    <citation type="submission" date="2023-07" db="EMBL/GenBank/DDBJ databases">
        <title>30 novel species of actinomycetes from the DSMZ collection.</title>
        <authorList>
            <person name="Nouioui I."/>
        </authorList>
    </citation>
    <scope>NUCLEOTIDE SEQUENCE [LARGE SCALE GENOMIC DNA]</scope>
    <source>
        <strain evidence="3">DSM 44399</strain>
    </source>
</reference>
<evidence type="ECO:0000313" key="3">
    <source>
        <dbReference type="Proteomes" id="UP001183176"/>
    </source>
</evidence>
<dbReference type="Gene3D" id="3.90.1200.10">
    <property type="match status" value="1"/>
</dbReference>
<sequence length="232" mass="25562">MQQHRVTALPLDEGADRGLVLLADREVLSFVAGITVGTARPWPAWVHSDAALAQVGRWLRRYHNTVRDFVPPAGAVWRSSLRTWRPGYIIGHNDAAPYNAIWHARPGSEGTLVGFIDWDFAAPCPPIWDLAFVAFSWVPLHGRRIVAAEGFTDLAARPRRLRLLLDAYGWTGLTGQLLDAISARITAHIDDVRALASTDPLFARLVDAGVVDDLTTALTELAADRDQFLASR</sequence>
<dbReference type="InterPro" id="IPR002575">
    <property type="entry name" value="Aminoglycoside_PTrfase"/>
</dbReference>
<feature type="domain" description="Aminoglycoside phosphotransferase" evidence="1">
    <location>
        <begin position="53"/>
        <end position="161"/>
    </location>
</feature>
<dbReference type="EMBL" id="JAVREH010000014">
    <property type="protein sequence ID" value="MDT0262190.1"/>
    <property type="molecule type" value="Genomic_DNA"/>
</dbReference>
<dbReference type="SUPFAM" id="SSF56112">
    <property type="entry name" value="Protein kinase-like (PK-like)"/>
    <property type="match status" value="1"/>
</dbReference>
<dbReference type="Pfam" id="PF01636">
    <property type="entry name" value="APH"/>
    <property type="match status" value="1"/>
</dbReference>
<organism evidence="2 3">
    <name type="scientific">Jatrophihabitans lederbergiae</name>
    <dbReference type="NCBI Taxonomy" id="3075547"/>
    <lineage>
        <taxon>Bacteria</taxon>
        <taxon>Bacillati</taxon>
        <taxon>Actinomycetota</taxon>
        <taxon>Actinomycetes</taxon>
        <taxon>Jatrophihabitantales</taxon>
        <taxon>Jatrophihabitantaceae</taxon>
        <taxon>Jatrophihabitans</taxon>
    </lineage>
</organism>
<proteinExistence type="predicted"/>
<dbReference type="InterPro" id="IPR011009">
    <property type="entry name" value="Kinase-like_dom_sf"/>
</dbReference>
<keyword evidence="3" id="KW-1185">Reference proteome</keyword>
<gene>
    <name evidence="2" type="ORF">RM423_12380</name>
</gene>
<evidence type="ECO:0000313" key="2">
    <source>
        <dbReference type="EMBL" id="MDT0262190.1"/>
    </source>
</evidence>
<evidence type="ECO:0000259" key="1">
    <source>
        <dbReference type="Pfam" id="PF01636"/>
    </source>
</evidence>
<name>A0ABU2JB37_9ACTN</name>
<protein>
    <submittedName>
        <fullName evidence="2">Phosphotransferase</fullName>
    </submittedName>
</protein>
<dbReference type="RefSeq" id="WP_311423337.1">
    <property type="nucleotide sequence ID" value="NZ_JAVREH010000014.1"/>
</dbReference>